<evidence type="ECO:0000313" key="1">
    <source>
        <dbReference type="EMBL" id="SFJ54652.1"/>
    </source>
</evidence>
<evidence type="ECO:0000313" key="2">
    <source>
        <dbReference type="Proteomes" id="UP000199559"/>
    </source>
</evidence>
<dbReference type="STRING" id="1144750.SAMN05443431_10974"/>
<proteinExistence type="predicted"/>
<dbReference type="AlphaFoldDB" id="A0A1I3S9H8"/>
<gene>
    <name evidence="1" type="ORF">SAMN05443431_10974</name>
</gene>
<dbReference type="Proteomes" id="UP000199559">
    <property type="component" value="Unassembled WGS sequence"/>
</dbReference>
<sequence>MPLIIMSTNNEVKIVSHLTPINTTKTTNNTDKTTSINQALGLTINDTYFDIKVKVPNYTVQTNNNQNVVITTQDTVFVLDQKATEDLTKYTINNLAKITKIVIKN</sequence>
<organism evidence="1 2">
    <name type="scientific">Olleya namhaensis</name>
    <dbReference type="NCBI Taxonomy" id="1144750"/>
    <lineage>
        <taxon>Bacteria</taxon>
        <taxon>Pseudomonadati</taxon>
        <taxon>Bacteroidota</taxon>
        <taxon>Flavobacteriia</taxon>
        <taxon>Flavobacteriales</taxon>
        <taxon>Flavobacteriaceae</taxon>
    </lineage>
</organism>
<name>A0A1I3S9H8_9FLAO</name>
<keyword evidence="2" id="KW-1185">Reference proteome</keyword>
<protein>
    <submittedName>
        <fullName evidence="1">Uncharacterized protein</fullName>
    </submittedName>
</protein>
<accession>A0A1I3S9H8</accession>
<dbReference type="EMBL" id="FORM01000009">
    <property type="protein sequence ID" value="SFJ54652.1"/>
    <property type="molecule type" value="Genomic_DNA"/>
</dbReference>
<reference evidence="2" key="1">
    <citation type="submission" date="2016-10" db="EMBL/GenBank/DDBJ databases">
        <authorList>
            <person name="Varghese N."/>
            <person name="Submissions S."/>
        </authorList>
    </citation>
    <scope>NUCLEOTIDE SEQUENCE [LARGE SCALE GENOMIC DNA]</scope>
    <source>
        <strain evidence="2">DSM 28881</strain>
    </source>
</reference>